<dbReference type="InterPro" id="IPR036890">
    <property type="entry name" value="HATPase_C_sf"/>
</dbReference>
<dbReference type="Proteomes" id="UP001501747">
    <property type="component" value="Unassembled WGS sequence"/>
</dbReference>
<dbReference type="SUPFAM" id="SSF55874">
    <property type="entry name" value="ATPase domain of HSP90 chaperone/DNA topoisomerase II/histidine kinase"/>
    <property type="match status" value="1"/>
</dbReference>
<dbReference type="SMART" id="SM00387">
    <property type="entry name" value="HATPase_c"/>
    <property type="match status" value="1"/>
</dbReference>
<dbReference type="InterPro" id="IPR003594">
    <property type="entry name" value="HATPase_dom"/>
</dbReference>
<protein>
    <submittedName>
        <fullName evidence="2">Anti-sigma regulatory factor</fullName>
    </submittedName>
</protein>
<dbReference type="RefSeq" id="WP_344878371.1">
    <property type="nucleotide sequence ID" value="NZ_BAABAL010000017.1"/>
</dbReference>
<organism evidence="2 3">
    <name type="scientific">Allokutzneria multivorans</name>
    <dbReference type="NCBI Taxonomy" id="1142134"/>
    <lineage>
        <taxon>Bacteria</taxon>
        <taxon>Bacillati</taxon>
        <taxon>Actinomycetota</taxon>
        <taxon>Actinomycetes</taxon>
        <taxon>Pseudonocardiales</taxon>
        <taxon>Pseudonocardiaceae</taxon>
        <taxon>Allokutzneria</taxon>
    </lineage>
</organism>
<reference evidence="3" key="1">
    <citation type="journal article" date="2019" name="Int. J. Syst. Evol. Microbiol.">
        <title>The Global Catalogue of Microorganisms (GCM) 10K type strain sequencing project: providing services to taxonomists for standard genome sequencing and annotation.</title>
        <authorList>
            <consortium name="The Broad Institute Genomics Platform"/>
            <consortium name="The Broad Institute Genome Sequencing Center for Infectious Disease"/>
            <person name="Wu L."/>
            <person name="Ma J."/>
        </authorList>
    </citation>
    <scope>NUCLEOTIDE SEQUENCE [LARGE SCALE GENOMIC DNA]</scope>
    <source>
        <strain evidence="3">JCM 17342</strain>
    </source>
</reference>
<dbReference type="CDD" id="cd16934">
    <property type="entry name" value="HATPase_RsbT-like"/>
    <property type="match status" value="1"/>
</dbReference>
<feature type="domain" description="Histidine kinase/HSP90-like ATPase" evidence="1">
    <location>
        <begin position="37"/>
        <end position="137"/>
    </location>
</feature>
<dbReference type="Gene3D" id="3.30.565.10">
    <property type="entry name" value="Histidine kinase-like ATPase, C-terminal domain"/>
    <property type="match status" value="1"/>
</dbReference>
<dbReference type="EMBL" id="BAABAL010000017">
    <property type="protein sequence ID" value="GAA4018280.1"/>
    <property type="molecule type" value="Genomic_DNA"/>
</dbReference>
<accession>A0ABP7SZH9</accession>
<evidence type="ECO:0000313" key="2">
    <source>
        <dbReference type="EMBL" id="GAA4018280.1"/>
    </source>
</evidence>
<gene>
    <name evidence="2" type="ORF">GCM10022247_47220</name>
</gene>
<evidence type="ECO:0000313" key="3">
    <source>
        <dbReference type="Proteomes" id="UP001501747"/>
    </source>
</evidence>
<sequence length="139" mass="14773">MSRLLAADTMPIRSEGDIVGVRQLVREHGAAAELSLVEQTKLVTAASELARNTLLHGGGGEVEVRSTEEDKLRTIVLRFADSGPGIEDLELALTDGYTTAGGLGLGLGGTRRLASEFEIDSKPGEGTVVTVCFHTRVRR</sequence>
<dbReference type="Pfam" id="PF02518">
    <property type="entry name" value="HATPase_c"/>
    <property type="match status" value="1"/>
</dbReference>
<evidence type="ECO:0000259" key="1">
    <source>
        <dbReference type="SMART" id="SM00387"/>
    </source>
</evidence>
<proteinExistence type="predicted"/>
<keyword evidence="3" id="KW-1185">Reference proteome</keyword>
<comment type="caution">
    <text evidence="2">The sequence shown here is derived from an EMBL/GenBank/DDBJ whole genome shotgun (WGS) entry which is preliminary data.</text>
</comment>
<name>A0ABP7SZH9_9PSEU</name>